<dbReference type="RefSeq" id="WP_046835014.1">
    <property type="nucleotide sequence ID" value="NZ_CP020351.1"/>
</dbReference>
<reference evidence="2 3" key="1">
    <citation type="submission" date="2018-08" db="EMBL/GenBank/DDBJ databases">
        <title>Recombination of ecologically and evolutionarily significant loci maintains genetic cohesion in the Pseudomonas syringae species complex.</title>
        <authorList>
            <person name="Dillon M."/>
            <person name="Thakur S."/>
            <person name="Almeida R.N.D."/>
            <person name="Weir B.S."/>
            <person name="Guttman D.S."/>
        </authorList>
    </citation>
    <scope>NUCLEOTIDE SEQUENCE [LARGE SCALE GENOMIC DNA]</scope>
    <source>
        <strain evidence="2 3">ICMP 3402</strain>
    </source>
</reference>
<dbReference type="Pfam" id="PF14280">
    <property type="entry name" value="DUF4365"/>
    <property type="match status" value="1"/>
</dbReference>
<comment type="caution">
    <text evidence="2">The sequence shown here is derived from an EMBL/GenBank/DDBJ whole genome shotgun (WGS) entry which is preliminary data.</text>
</comment>
<protein>
    <recommendedName>
        <fullName evidence="1">DUF4365 domain-containing protein</fullName>
    </recommendedName>
</protein>
<gene>
    <name evidence="2" type="ORF">ALP33_02044</name>
</gene>
<accession>A0AB37RBA2</accession>
<sequence length="159" mass="17958">MDAGKRKEQFNIAYVHAMAAQAGLNPSQPMVDDDSIDIQLSGKGFTGLLRNPMVQLQLKCTSQDLVSGNVIKFPLARKNFDDLRGSNVICPRYLVVLLVPEDDGLWVEHHASHMTLHNTCYWLSLRDYPSTTNNSSVTVEIPLIQRLTTTSLRHLLRRR</sequence>
<name>A0AB37RBA2_PSEAV</name>
<feature type="domain" description="DUF4365" evidence="1">
    <location>
        <begin position="8"/>
        <end position="157"/>
    </location>
</feature>
<evidence type="ECO:0000313" key="3">
    <source>
        <dbReference type="Proteomes" id="UP000271817"/>
    </source>
</evidence>
<proteinExistence type="predicted"/>
<dbReference type="EMBL" id="RBTW01000087">
    <property type="protein sequence ID" value="RMU21293.1"/>
    <property type="molecule type" value="Genomic_DNA"/>
</dbReference>
<evidence type="ECO:0000259" key="1">
    <source>
        <dbReference type="Pfam" id="PF14280"/>
    </source>
</evidence>
<dbReference type="Proteomes" id="UP000271817">
    <property type="component" value="Unassembled WGS sequence"/>
</dbReference>
<dbReference type="AlphaFoldDB" id="A0AB37RBA2"/>
<dbReference type="InterPro" id="IPR025375">
    <property type="entry name" value="DUF4365"/>
</dbReference>
<organism evidence="2 3">
    <name type="scientific">Pseudomonas amygdali pv. lachrymans</name>
    <name type="common">Pseudomonas syringae pv. lachrymans</name>
    <dbReference type="NCBI Taxonomy" id="53707"/>
    <lineage>
        <taxon>Bacteria</taxon>
        <taxon>Pseudomonadati</taxon>
        <taxon>Pseudomonadota</taxon>
        <taxon>Gammaproteobacteria</taxon>
        <taxon>Pseudomonadales</taxon>
        <taxon>Pseudomonadaceae</taxon>
        <taxon>Pseudomonas</taxon>
        <taxon>Pseudomonas amygdali</taxon>
    </lineage>
</organism>
<evidence type="ECO:0000313" key="2">
    <source>
        <dbReference type="EMBL" id="RMU21293.1"/>
    </source>
</evidence>